<evidence type="ECO:0000313" key="3">
    <source>
        <dbReference type="Proteomes" id="UP000184216"/>
    </source>
</evidence>
<proteinExistence type="predicted"/>
<reference evidence="1 4" key="1">
    <citation type="submission" date="2016-11" db="EMBL/GenBank/DDBJ databases">
        <title>Whole genomes of Flavobacteriaceae.</title>
        <authorList>
            <person name="Stine C."/>
            <person name="Li C."/>
            <person name="Tadesse D."/>
        </authorList>
    </citation>
    <scope>NUCLEOTIDE SEQUENCE [LARGE SCALE GENOMIC DNA]</scope>
    <source>
        <strain evidence="1 4">ATCC 19366</strain>
    </source>
</reference>
<keyword evidence="3" id="KW-1185">Reference proteome</keyword>
<dbReference type="Gene3D" id="3.30.460.40">
    <property type="match status" value="1"/>
</dbReference>
<evidence type="ECO:0000313" key="4">
    <source>
        <dbReference type="Proteomes" id="UP000198431"/>
    </source>
</evidence>
<dbReference type="Proteomes" id="UP000184216">
    <property type="component" value="Unassembled WGS sequence"/>
</dbReference>
<dbReference type="EMBL" id="MUHB01000007">
    <property type="protein sequence ID" value="OXB06106.1"/>
    <property type="molecule type" value="Genomic_DNA"/>
</dbReference>
<keyword evidence="2" id="KW-0808">Transferase</keyword>
<dbReference type="Proteomes" id="UP000198431">
    <property type="component" value="Unassembled WGS sequence"/>
</dbReference>
<dbReference type="RefSeq" id="WP_073396981.1">
    <property type="nucleotide sequence ID" value="NZ_FRBX01000005.1"/>
</dbReference>
<comment type="caution">
    <text evidence="1">The sequence shown here is derived from an EMBL/GenBank/DDBJ whole genome shotgun (WGS) entry which is preliminary data.</text>
</comment>
<organism evidence="1 4">
    <name type="scientific">Flavobacterium pectinovorum</name>
    <dbReference type="NCBI Taxonomy" id="29533"/>
    <lineage>
        <taxon>Bacteria</taxon>
        <taxon>Pseudomonadati</taxon>
        <taxon>Bacteroidota</taxon>
        <taxon>Flavobacteriia</taxon>
        <taxon>Flavobacteriales</taxon>
        <taxon>Flavobacteriaceae</taxon>
        <taxon>Flavobacterium</taxon>
    </lineage>
</organism>
<dbReference type="AlphaFoldDB" id="A0AB36P2S0"/>
<name>A0AB36P2S0_9FLAO</name>
<evidence type="ECO:0000313" key="2">
    <source>
        <dbReference type="EMBL" id="SHM95097.1"/>
    </source>
</evidence>
<protein>
    <submittedName>
        <fullName evidence="2">Nucleotidyl transferase AbiEii toxin, Type IV TA system</fullName>
    </submittedName>
</protein>
<dbReference type="Pfam" id="PF08843">
    <property type="entry name" value="AbiEii"/>
    <property type="match status" value="1"/>
</dbReference>
<dbReference type="InterPro" id="IPR014942">
    <property type="entry name" value="AbiEii"/>
</dbReference>
<dbReference type="GO" id="GO:0016740">
    <property type="term" value="F:transferase activity"/>
    <property type="evidence" value="ECO:0007669"/>
    <property type="project" value="UniProtKB-KW"/>
</dbReference>
<sequence length="236" mass="27256">MKNTIINKQIINKISNALGELNNEVIFVGGATVSLYINDEAAEDVRPTKDIDISVSVATINELEDIRERLASKGFLQSAELDVICRFKFEDILVDVMNTNPISWAPANKWFIKGFENMEGIKIEQNTIQIMPFNYFLASKFTAYEDRGGNDPRFSHDIEDITYILDNRKDWENLLINEKDEEVKSYIIKNLKLIKENSKFQEAFLGNLFYESAEERFKLILNKIDSVLNYFSTTLK</sequence>
<accession>A0AB36P2S0</accession>
<reference evidence="2 3" key="2">
    <citation type="submission" date="2016-11" db="EMBL/GenBank/DDBJ databases">
        <authorList>
            <person name="Varghese N."/>
            <person name="Submissions S."/>
        </authorList>
    </citation>
    <scope>NUCLEOTIDE SEQUENCE [LARGE SCALE GENOMIC DNA]</scope>
    <source>
        <strain evidence="2 3">DSM 6368</strain>
    </source>
</reference>
<dbReference type="EMBL" id="FRBX01000005">
    <property type="protein sequence ID" value="SHM95097.1"/>
    <property type="molecule type" value="Genomic_DNA"/>
</dbReference>
<gene>
    <name evidence="1" type="ORF">B0A72_08895</name>
    <name evidence="2" type="ORF">SAMN05444387_3554</name>
</gene>
<evidence type="ECO:0000313" key="1">
    <source>
        <dbReference type="EMBL" id="OXB06106.1"/>
    </source>
</evidence>